<feature type="domain" description="GGDEF" evidence="5">
    <location>
        <begin position="481"/>
        <end position="619"/>
    </location>
</feature>
<dbReference type="Pfam" id="PF00563">
    <property type="entry name" value="EAL"/>
    <property type="match status" value="1"/>
</dbReference>
<dbReference type="InterPro" id="IPR001633">
    <property type="entry name" value="EAL_dom"/>
</dbReference>
<dbReference type="GO" id="GO:0071111">
    <property type="term" value="F:cyclic-guanylate-specific phosphodiesterase activity"/>
    <property type="evidence" value="ECO:0007669"/>
    <property type="project" value="UniProtKB-EC"/>
</dbReference>
<dbReference type="RefSeq" id="WP_221931512.1">
    <property type="nucleotide sequence ID" value="NZ_VJWL01000002.1"/>
</dbReference>
<evidence type="ECO:0000259" key="4">
    <source>
        <dbReference type="PROSITE" id="PS50883"/>
    </source>
</evidence>
<sequence length="880" mass="100283">MSVWLLVTVAFVSSAIIWFRTVDMHQKEMETLADFMGRGVENHMSLNELFLQSVGQEVLYRDVFNNPEAANEYLERVAERQQDLLGLGFVDRNGLFLATSFGDGRAQGLNLLDIEGAASDFQRLLRQPRFSMSRPYFTPMLEEWAIPIRTPLFNASGELMGFMTAGLRVNARHTPWTPGTVTEGIEIALIRPDGYVNFIYPTPESDDRLERIYSHQISLALRELIRRPDGHYLYQRPGRAGNTIANHAMVKKVPELDLTVVVLRPRSHMVRDWLQRMLILALIILASAVALYFSYRRAQELLKSSDTEIQQRQQALMNSLERYSRLTTMLPVGVYQLRIRDDGDHEFVYLSQRARDVFGLKSTVPLADALSAVMERMHPEDLDDFFATESAAVENHVSFNWAGRFIINSRTRWLSIQSQPGEHDGVGRVWHGVMMDVTDQHRAQEQIDSLAHYDALTHLPNRTLLHKRLLDTIRRNRDSMQRAAVLSIDLDNFKLLNDNLGQEEGDRTLRTIGQRLQSLVREDDTVARISGDEFVVLTSGMDEDEETAIRYTNELVKRIVEEINKPITLKGDTYLLTASIGVTVLGQGDTSVEQVLQQADQAMYEAKDAGRNTVVFFDQNLQARLNNRLELQRDLHRGLAQNEFELYYQPKVNAERKIVGVEGLARWHHPTRGMVSPGIFIPIAEESADILKMGEWVVRTACAQIVEWSSHPVRKYWTIAINVSVKQLRGESFVDQVIQILLETGADPKLLVLEITESMLLGDTEAAIDKMDVLRAKGVRFALDDFGTGYSSLSYLQRLPIDQLKIDQSFVQKLDSNHIHQKLTRSIISLGHSLDLQIVAEGVESEEEYEILKQQGCDLFQGYLFAKPMQRTLLRDEVDT</sequence>
<dbReference type="InterPro" id="IPR035919">
    <property type="entry name" value="EAL_sf"/>
</dbReference>
<dbReference type="CDD" id="cd01949">
    <property type="entry name" value="GGDEF"/>
    <property type="match status" value="1"/>
</dbReference>
<dbReference type="EC" id="3.1.4.52" evidence="1"/>
<proteinExistence type="predicted"/>
<dbReference type="InterPro" id="IPR035965">
    <property type="entry name" value="PAS-like_dom_sf"/>
</dbReference>
<gene>
    <name evidence="6" type="ORF">FM042_08085</name>
</gene>
<dbReference type="CDD" id="cd01948">
    <property type="entry name" value="EAL"/>
    <property type="match status" value="1"/>
</dbReference>
<comment type="caution">
    <text evidence="6">The sequence shown here is derived from an EMBL/GenBank/DDBJ whole genome shotgun (WGS) entry which is preliminary data.</text>
</comment>
<dbReference type="FunFam" id="3.20.20.450:FF:000001">
    <property type="entry name" value="Cyclic di-GMP phosphodiesterase yahA"/>
    <property type="match status" value="1"/>
</dbReference>
<keyword evidence="2" id="KW-0973">c-di-GMP</keyword>
<keyword evidence="3" id="KW-0472">Membrane</keyword>
<keyword evidence="7" id="KW-1185">Reference proteome</keyword>
<dbReference type="PROSITE" id="PS50883">
    <property type="entry name" value="EAL"/>
    <property type="match status" value="1"/>
</dbReference>
<evidence type="ECO:0000256" key="2">
    <source>
        <dbReference type="ARBA" id="ARBA00022636"/>
    </source>
</evidence>
<dbReference type="SUPFAM" id="SSF55073">
    <property type="entry name" value="Nucleotide cyclase"/>
    <property type="match status" value="1"/>
</dbReference>
<dbReference type="InterPro" id="IPR043128">
    <property type="entry name" value="Rev_trsase/Diguanyl_cyclase"/>
</dbReference>
<keyword evidence="3" id="KW-0812">Transmembrane</keyword>
<evidence type="ECO:0000256" key="3">
    <source>
        <dbReference type="SAM" id="Phobius"/>
    </source>
</evidence>
<dbReference type="SUPFAM" id="SSF55785">
    <property type="entry name" value="PYP-like sensor domain (PAS domain)"/>
    <property type="match status" value="1"/>
</dbReference>
<dbReference type="SUPFAM" id="SSF141868">
    <property type="entry name" value="EAL domain-like"/>
    <property type="match status" value="1"/>
</dbReference>
<dbReference type="PANTHER" id="PTHR44757">
    <property type="entry name" value="DIGUANYLATE CYCLASE DGCP"/>
    <property type="match status" value="1"/>
</dbReference>
<evidence type="ECO:0000313" key="7">
    <source>
        <dbReference type="Proteomes" id="UP000320359"/>
    </source>
</evidence>
<dbReference type="Pfam" id="PF00990">
    <property type="entry name" value="GGDEF"/>
    <property type="match status" value="1"/>
</dbReference>
<dbReference type="Proteomes" id="UP000320359">
    <property type="component" value="Unassembled WGS sequence"/>
</dbReference>
<dbReference type="CDD" id="cd18773">
    <property type="entry name" value="PDC1_HK_sensor"/>
    <property type="match status" value="1"/>
</dbReference>
<dbReference type="NCBIfam" id="TIGR00254">
    <property type="entry name" value="GGDEF"/>
    <property type="match status" value="1"/>
</dbReference>
<evidence type="ECO:0000256" key="1">
    <source>
        <dbReference type="ARBA" id="ARBA00012282"/>
    </source>
</evidence>
<dbReference type="Gene3D" id="3.30.450.20">
    <property type="entry name" value="PAS domain"/>
    <property type="match status" value="2"/>
</dbReference>
<organism evidence="6 7">
    <name type="scientific">Aliidiomarina halalkaliphila</name>
    <dbReference type="NCBI Taxonomy" id="2593535"/>
    <lineage>
        <taxon>Bacteria</taxon>
        <taxon>Pseudomonadati</taxon>
        <taxon>Pseudomonadota</taxon>
        <taxon>Gammaproteobacteria</taxon>
        <taxon>Alteromonadales</taxon>
        <taxon>Idiomarinaceae</taxon>
        <taxon>Aliidiomarina</taxon>
    </lineage>
</organism>
<dbReference type="SMART" id="SM00052">
    <property type="entry name" value="EAL"/>
    <property type="match status" value="1"/>
</dbReference>
<keyword evidence="3" id="KW-1133">Transmembrane helix</keyword>
<dbReference type="Gene3D" id="3.30.70.270">
    <property type="match status" value="1"/>
</dbReference>
<protein>
    <recommendedName>
        <fullName evidence="1">cyclic-guanylate-specific phosphodiesterase</fullName>
        <ecNumber evidence="1">3.1.4.52</ecNumber>
    </recommendedName>
</protein>
<dbReference type="InterPro" id="IPR000160">
    <property type="entry name" value="GGDEF_dom"/>
</dbReference>
<dbReference type="Gene3D" id="3.20.20.450">
    <property type="entry name" value="EAL domain"/>
    <property type="match status" value="1"/>
</dbReference>
<dbReference type="EMBL" id="VJWL01000002">
    <property type="protein sequence ID" value="TRW48931.1"/>
    <property type="molecule type" value="Genomic_DNA"/>
</dbReference>
<dbReference type="AlphaFoldDB" id="A0A552X1L0"/>
<evidence type="ECO:0000259" key="5">
    <source>
        <dbReference type="PROSITE" id="PS50887"/>
    </source>
</evidence>
<dbReference type="InterPro" id="IPR052155">
    <property type="entry name" value="Biofilm_reg_signaling"/>
</dbReference>
<evidence type="ECO:0000313" key="6">
    <source>
        <dbReference type="EMBL" id="TRW48931.1"/>
    </source>
</evidence>
<reference evidence="6 7" key="1">
    <citation type="submission" date="2019-07" db="EMBL/GenBank/DDBJ databases">
        <authorList>
            <person name="Yang M."/>
            <person name="Zhao D."/>
            <person name="Xiang H."/>
        </authorList>
    </citation>
    <scope>NUCLEOTIDE SEQUENCE [LARGE SCALE GENOMIC DNA]</scope>
    <source>
        <strain evidence="6 7">IM1326</strain>
    </source>
</reference>
<feature type="transmembrane region" description="Helical" evidence="3">
    <location>
        <begin position="273"/>
        <end position="295"/>
    </location>
</feature>
<dbReference type="PROSITE" id="PS50887">
    <property type="entry name" value="GGDEF"/>
    <property type="match status" value="1"/>
</dbReference>
<feature type="domain" description="EAL" evidence="4">
    <location>
        <begin position="628"/>
        <end position="880"/>
    </location>
</feature>
<name>A0A552X1L0_9GAMM</name>
<accession>A0A552X1L0</accession>
<dbReference type="InterPro" id="IPR029787">
    <property type="entry name" value="Nucleotide_cyclase"/>
</dbReference>
<dbReference type="SMART" id="SM00267">
    <property type="entry name" value="GGDEF"/>
    <property type="match status" value="1"/>
</dbReference>
<dbReference type="PANTHER" id="PTHR44757:SF2">
    <property type="entry name" value="BIOFILM ARCHITECTURE MAINTENANCE PROTEIN MBAA"/>
    <property type="match status" value="1"/>
</dbReference>